<comment type="caution">
    <text evidence="2">The sequence shown here is derived from an EMBL/GenBank/DDBJ whole genome shotgun (WGS) entry which is preliminary data.</text>
</comment>
<evidence type="ECO:0000313" key="2">
    <source>
        <dbReference type="EMBL" id="OZY40622.1"/>
    </source>
</evidence>
<accession>A0A266LT80</accession>
<protein>
    <recommendedName>
        <fullName evidence="1">HNH nuclease domain-containing protein</fullName>
    </recommendedName>
</protein>
<evidence type="ECO:0000313" key="3">
    <source>
        <dbReference type="Proteomes" id="UP000216113"/>
    </source>
</evidence>
<evidence type="ECO:0000259" key="1">
    <source>
        <dbReference type="Pfam" id="PF13391"/>
    </source>
</evidence>
<dbReference type="InterPro" id="IPR003615">
    <property type="entry name" value="HNH_nuc"/>
</dbReference>
<reference evidence="2 3" key="1">
    <citation type="submission" date="2017-08" db="EMBL/GenBank/DDBJ databases">
        <title>Genomic and metabolic characterisation of spoilage-associated Pseudomonas species.</title>
        <authorList>
            <person name="Stanborough T."/>
            <person name="Fegan N."/>
            <person name="Powell S.M."/>
            <person name="Singh T."/>
            <person name="Tamplin M.L."/>
            <person name="Chandry P.S."/>
        </authorList>
    </citation>
    <scope>NUCLEOTIDE SEQUENCE [LARGE SCALE GENOMIC DNA]</scope>
    <source>
        <strain evidence="2 3">F1820</strain>
    </source>
</reference>
<dbReference type="AlphaFoldDB" id="A0A266LT80"/>
<dbReference type="EMBL" id="NQKL01000014">
    <property type="protein sequence ID" value="OZY40622.1"/>
    <property type="molecule type" value="Genomic_DNA"/>
</dbReference>
<dbReference type="Proteomes" id="UP000216113">
    <property type="component" value="Unassembled WGS sequence"/>
</dbReference>
<proteinExistence type="predicted"/>
<gene>
    <name evidence="2" type="ORF">CJF43_16765</name>
</gene>
<dbReference type="Pfam" id="PF13391">
    <property type="entry name" value="HNH_2"/>
    <property type="match status" value="1"/>
</dbReference>
<feature type="domain" description="HNH nuclease" evidence="1">
    <location>
        <begin position="279"/>
        <end position="330"/>
    </location>
</feature>
<organism evidence="2 3">
    <name type="scientific">Pseudomonas fragi</name>
    <dbReference type="NCBI Taxonomy" id="296"/>
    <lineage>
        <taxon>Bacteria</taxon>
        <taxon>Pseudomonadati</taxon>
        <taxon>Pseudomonadota</taxon>
        <taxon>Gammaproteobacteria</taxon>
        <taxon>Pseudomonadales</taxon>
        <taxon>Pseudomonadaceae</taxon>
        <taxon>Pseudomonas</taxon>
    </lineage>
</organism>
<name>A0A266LT80_PSEFR</name>
<sequence length="381" mass="42004">MLQEHGIIAGVERVVLREAETQGYKALTSLGLKEFAFEAVVSRHPGIFSPKAVESSKSRIRDFEEVLASPHNYWWVNHKQTFKAEFDGGYIWSPKANANGARNKTYDNLTQVEPGDIVISYADGLIKAIGVVSKRHSESLKPEAFGLAGANWADSGWLVPIEWTALPSPVAPKAHIAHIQPLLPQKHSPLQANGNGNQGCYLAAISPVLGRLILNITGELSPDAVEAVQDATQQIETDLAEIEILTTEAIPETEKEQLIRSRRGQGVFRQRVLAIESKCRLTGVKDQSFLIASHIKPWKDCVNAERLDGSNGLMLAPHIDKLFDRGWISFSDKGDLLFAPGAKKVMAAWNIDAIKNVGQFRPEQCHYLAHHRSNVFRGGKA</sequence>